<dbReference type="Pfam" id="PF14019">
    <property type="entry name" value="DUF4235"/>
    <property type="match status" value="1"/>
</dbReference>
<name>A0A6J7HWK6_9ZZZZ</name>
<dbReference type="EMBL" id="CAFBMQ010000252">
    <property type="protein sequence ID" value="CAB4922903.1"/>
    <property type="molecule type" value="Genomic_DNA"/>
</dbReference>
<organism evidence="1">
    <name type="scientific">freshwater metagenome</name>
    <dbReference type="NCBI Taxonomy" id="449393"/>
    <lineage>
        <taxon>unclassified sequences</taxon>
        <taxon>metagenomes</taxon>
        <taxon>ecological metagenomes</taxon>
    </lineage>
</organism>
<proteinExistence type="predicted"/>
<accession>A0A6J7HWK6</accession>
<reference evidence="1" key="1">
    <citation type="submission" date="2020-05" db="EMBL/GenBank/DDBJ databases">
        <authorList>
            <person name="Chiriac C."/>
            <person name="Salcher M."/>
            <person name="Ghai R."/>
            <person name="Kavagutti S V."/>
        </authorList>
    </citation>
    <scope>NUCLEOTIDE SEQUENCE</scope>
</reference>
<sequence length="101" mass="10278">MAKKQKVKTPALYKLLGPVMAIPTGIVVKKVADQAWIAVRGTPPPKNPDVPGVSWSDALAWAAVSGVLVAVGRLVAAQGAAKAYTALTGKFPANANSDSAA</sequence>
<dbReference type="InterPro" id="IPR025329">
    <property type="entry name" value="DUF4235"/>
</dbReference>
<dbReference type="AlphaFoldDB" id="A0A6J7HWK6"/>
<protein>
    <submittedName>
        <fullName evidence="1">Unannotated protein</fullName>
    </submittedName>
</protein>
<gene>
    <name evidence="1" type="ORF">UFOPK3609_01495</name>
</gene>
<evidence type="ECO:0000313" key="1">
    <source>
        <dbReference type="EMBL" id="CAB4922903.1"/>
    </source>
</evidence>